<evidence type="ECO:0000313" key="1">
    <source>
        <dbReference type="EMBL" id="APR05869.1"/>
    </source>
</evidence>
<keyword evidence="2" id="KW-1185">Reference proteome</keyword>
<gene>
    <name evidence="1" type="ORF">Tchl_3056</name>
</gene>
<reference evidence="1 2" key="1">
    <citation type="submission" date="2016-12" db="EMBL/GenBank/DDBJ databases">
        <title>Complete genome sequence of Thauera chlorobenzoica, a Betaproteobacterium degrading haloaromatics anaerobically to CO2 and halides.</title>
        <authorList>
            <person name="Goris T."/>
            <person name="Mergelsberg M."/>
            <person name="Boll M."/>
        </authorList>
    </citation>
    <scope>NUCLEOTIDE SEQUENCE [LARGE SCALE GENOMIC DNA]</scope>
    <source>
        <strain evidence="1 2">3CB1</strain>
    </source>
</reference>
<dbReference type="EMBL" id="CP018839">
    <property type="protein sequence ID" value="APR05869.1"/>
    <property type="molecule type" value="Genomic_DNA"/>
</dbReference>
<dbReference type="OrthoDB" id="8760010at2"/>
<accession>A0A1H5YVM1</accession>
<dbReference type="Gene3D" id="2.60.40.2280">
    <property type="entry name" value="Heavy-metal resistance protein CzcE"/>
    <property type="match status" value="1"/>
</dbReference>
<dbReference type="RefSeq" id="WP_043742016.1">
    <property type="nucleotide sequence ID" value="NZ_CP018839.1"/>
</dbReference>
<evidence type="ECO:0000313" key="2">
    <source>
        <dbReference type="Proteomes" id="UP000185739"/>
    </source>
</evidence>
<protein>
    <submittedName>
        <fullName evidence="1">Uncharacterized protein</fullName>
    </submittedName>
</protein>
<dbReference type="Pfam" id="PF16986">
    <property type="entry name" value="CzcE"/>
    <property type="match status" value="1"/>
</dbReference>
<dbReference type="Proteomes" id="UP000185739">
    <property type="component" value="Chromosome"/>
</dbReference>
<dbReference type="InterPro" id="IPR031560">
    <property type="entry name" value="CzcE"/>
</dbReference>
<proteinExistence type="predicted"/>
<dbReference type="KEGG" id="tcl:Tchl_3056"/>
<name>A0A1H5YVM1_9RHOO</name>
<dbReference type="AlphaFoldDB" id="A0A1H5YVM1"/>
<organism evidence="1 2">
    <name type="scientific">Thauera chlorobenzoica</name>
    <dbReference type="NCBI Taxonomy" id="96773"/>
    <lineage>
        <taxon>Bacteria</taxon>
        <taxon>Pseudomonadati</taxon>
        <taxon>Pseudomonadota</taxon>
        <taxon>Betaproteobacteria</taxon>
        <taxon>Rhodocyclales</taxon>
        <taxon>Zoogloeaceae</taxon>
        <taxon>Thauera</taxon>
    </lineage>
</organism>
<dbReference type="InterPro" id="IPR038674">
    <property type="entry name" value="CzcE_sf"/>
</dbReference>
<sequence length="109" mass="11644">MKRSIIAVLAVSAISTLGSSAAFAQTEREMAAYGYTSNATPSRTITVNASTRHINVTRLETVALKVGDNKTVTWTFDTLGKNSFPLSKIVPGADQVTVYLEESPLYSGS</sequence>